<evidence type="ECO:0000313" key="1">
    <source>
        <dbReference type="EMBL" id="GFU10533.1"/>
    </source>
</evidence>
<accession>A0A8X6Q7D0</accession>
<comment type="caution">
    <text evidence="1">The sequence shown here is derived from an EMBL/GenBank/DDBJ whole genome shotgun (WGS) entry which is preliminary data.</text>
</comment>
<dbReference type="Proteomes" id="UP000887013">
    <property type="component" value="Unassembled WGS sequence"/>
</dbReference>
<dbReference type="EMBL" id="BMAW01125025">
    <property type="protein sequence ID" value="GFU10533.1"/>
    <property type="molecule type" value="Genomic_DNA"/>
</dbReference>
<organism evidence="1 2">
    <name type="scientific">Nephila pilipes</name>
    <name type="common">Giant wood spider</name>
    <name type="synonym">Nephila maculata</name>
    <dbReference type="NCBI Taxonomy" id="299642"/>
    <lineage>
        <taxon>Eukaryota</taxon>
        <taxon>Metazoa</taxon>
        <taxon>Ecdysozoa</taxon>
        <taxon>Arthropoda</taxon>
        <taxon>Chelicerata</taxon>
        <taxon>Arachnida</taxon>
        <taxon>Araneae</taxon>
        <taxon>Araneomorphae</taxon>
        <taxon>Entelegynae</taxon>
        <taxon>Araneoidea</taxon>
        <taxon>Nephilidae</taxon>
        <taxon>Nephila</taxon>
    </lineage>
</organism>
<name>A0A8X6Q7D0_NEPPI</name>
<sequence length="92" mass="10920">MSLSKTMISTKQDNGEQLTMLELDNRFLNPASLLSIYHPVSFLFLRNMFETPINTLYIRYIYMPLIRPSKGLFFILEVPMYYSEDIFKELIL</sequence>
<proteinExistence type="predicted"/>
<dbReference type="AlphaFoldDB" id="A0A8X6Q7D0"/>
<evidence type="ECO:0000313" key="2">
    <source>
        <dbReference type="Proteomes" id="UP000887013"/>
    </source>
</evidence>
<keyword evidence="2" id="KW-1185">Reference proteome</keyword>
<reference evidence="1" key="1">
    <citation type="submission" date="2020-08" db="EMBL/GenBank/DDBJ databases">
        <title>Multicomponent nature underlies the extraordinary mechanical properties of spider dragline silk.</title>
        <authorList>
            <person name="Kono N."/>
            <person name="Nakamura H."/>
            <person name="Mori M."/>
            <person name="Yoshida Y."/>
            <person name="Ohtoshi R."/>
            <person name="Malay A.D."/>
            <person name="Moran D.A.P."/>
            <person name="Tomita M."/>
            <person name="Numata K."/>
            <person name="Arakawa K."/>
        </authorList>
    </citation>
    <scope>NUCLEOTIDE SEQUENCE</scope>
</reference>
<protein>
    <submittedName>
        <fullName evidence="1">Uncharacterized protein</fullName>
    </submittedName>
</protein>
<gene>
    <name evidence="1" type="ORF">NPIL_553791</name>
</gene>